<dbReference type="OrthoDB" id="2578313at2"/>
<dbReference type="PANTHER" id="PTHR30606:SF10">
    <property type="entry name" value="PHOSPHATIDYLINOSITOL MANNOSIDE ACYLTRANSFERASE"/>
    <property type="match status" value="1"/>
</dbReference>
<comment type="subcellular location">
    <subcellularLocation>
        <location evidence="1">Cell inner membrane</location>
    </subcellularLocation>
</comment>
<evidence type="ECO:0000256" key="5">
    <source>
        <dbReference type="ARBA" id="ARBA00023136"/>
    </source>
</evidence>
<accession>A0A4Y8Q7Z1</accession>
<dbReference type="CDD" id="cd07984">
    <property type="entry name" value="LPLAT_LABLAT-like"/>
    <property type="match status" value="1"/>
</dbReference>
<dbReference type="GO" id="GO:0016746">
    <property type="term" value="F:acyltransferase activity"/>
    <property type="evidence" value="ECO:0007669"/>
    <property type="project" value="UniProtKB-KW"/>
</dbReference>
<dbReference type="Proteomes" id="UP000298246">
    <property type="component" value="Unassembled WGS sequence"/>
</dbReference>
<evidence type="ECO:0000256" key="3">
    <source>
        <dbReference type="ARBA" id="ARBA00022519"/>
    </source>
</evidence>
<gene>
    <name evidence="7" type="ORF">B5M42_05315</name>
</gene>
<evidence type="ECO:0000313" key="8">
    <source>
        <dbReference type="Proteomes" id="UP000298246"/>
    </source>
</evidence>
<evidence type="ECO:0000256" key="2">
    <source>
        <dbReference type="ARBA" id="ARBA00022475"/>
    </source>
</evidence>
<evidence type="ECO:0000313" key="7">
    <source>
        <dbReference type="EMBL" id="TFE90087.1"/>
    </source>
</evidence>
<keyword evidence="4" id="KW-0808">Transferase</keyword>
<evidence type="ECO:0000256" key="4">
    <source>
        <dbReference type="ARBA" id="ARBA00022679"/>
    </source>
</evidence>
<name>A0A4Y8Q7Z1_9BACL</name>
<dbReference type="GO" id="GO:0009247">
    <property type="term" value="P:glycolipid biosynthetic process"/>
    <property type="evidence" value="ECO:0007669"/>
    <property type="project" value="UniProtKB-ARBA"/>
</dbReference>
<proteinExistence type="predicted"/>
<keyword evidence="6" id="KW-0012">Acyltransferase</keyword>
<evidence type="ECO:0000256" key="1">
    <source>
        <dbReference type="ARBA" id="ARBA00004533"/>
    </source>
</evidence>
<dbReference type="EMBL" id="MYFO01000005">
    <property type="protein sequence ID" value="TFE90087.1"/>
    <property type="molecule type" value="Genomic_DNA"/>
</dbReference>
<dbReference type="PANTHER" id="PTHR30606">
    <property type="entry name" value="LIPID A BIOSYNTHESIS LAUROYL ACYLTRANSFERASE"/>
    <property type="match status" value="1"/>
</dbReference>
<reference evidence="7 8" key="1">
    <citation type="submission" date="2017-03" db="EMBL/GenBank/DDBJ databases">
        <title>Isolation of Levoglucosan Utilizing Bacteria.</title>
        <authorList>
            <person name="Arya A.S."/>
        </authorList>
    </citation>
    <scope>NUCLEOTIDE SEQUENCE [LARGE SCALE GENOMIC DNA]</scope>
    <source>
        <strain evidence="7 8">MEC069</strain>
    </source>
</reference>
<keyword evidence="2" id="KW-1003">Cell membrane</keyword>
<dbReference type="GO" id="GO:0005886">
    <property type="term" value="C:plasma membrane"/>
    <property type="evidence" value="ECO:0007669"/>
    <property type="project" value="UniProtKB-SubCell"/>
</dbReference>
<keyword evidence="3" id="KW-0997">Cell inner membrane</keyword>
<evidence type="ECO:0000256" key="6">
    <source>
        <dbReference type="ARBA" id="ARBA00023315"/>
    </source>
</evidence>
<dbReference type="InterPro" id="IPR004960">
    <property type="entry name" value="LipA_acyltrans"/>
</dbReference>
<dbReference type="RefSeq" id="WP_134750510.1">
    <property type="nucleotide sequence ID" value="NZ_MYFO02000001.1"/>
</dbReference>
<dbReference type="AlphaFoldDB" id="A0A4Y8Q7Z1"/>
<keyword evidence="5" id="KW-0472">Membrane</keyword>
<protein>
    <recommendedName>
        <fullName evidence="9">Lipid A biosynthesis acyltransferase</fullName>
    </recommendedName>
</protein>
<sequence>MYDWIGKLTQSEPAVKRLNRVFRLLPRPFVYGLGRLSGMALYRVCGQPLRRRIAANLTALLGPTSPRELAQLSRNYLTNLLLTLLEIVVEADSLPHTAGRRFQVEGEQHLGQALAAGRGAIVYTPHVGNFFYYYWYLTRRYSCLTVATAGSAELRPLYVRFQALGCPGLDYDDTPPLALYRALKRHLSDGGVVFLLGDFWRPSFPPVRWFGRDTRAPEGAAMLALELGTPVVPFYGQRLPGWRCSRHRLVFEPPLKLHEQFARHERRAANDLLHAFMEKVVRQTPAEWFYWFNAEERWEPAAGPDNEAAGSVLSPGDDQERVRRAWSVRLGSRFPRKAKNLH</sequence>
<organism evidence="7 8">
    <name type="scientific">Paenibacillus athensensis</name>
    <dbReference type="NCBI Taxonomy" id="1967502"/>
    <lineage>
        <taxon>Bacteria</taxon>
        <taxon>Bacillati</taxon>
        <taxon>Bacillota</taxon>
        <taxon>Bacilli</taxon>
        <taxon>Bacillales</taxon>
        <taxon>Paenibacillaceae</taxon>
        <taxon>Paenibacillus</taxon>
    </lineage>
</organism>
<comment type="caution">
    <text evidence="7">The sequence shown here is derived from an EMBL/GenBank/DDBJ whole genome shotgun (WGS) entry which is preliminary data.</text>
</comment>
<evidence type="ECO:0008006" key="9">
    <source>
        <dbReference type="Google" id="ProtNLM"/>
    </source>
</evidence>
<dbReference type="Pfam" id="PF03279">
    <property type="entry name" value="Lip_A_acyltrans"/>
    <property type="match status" value="1"/>
</dbReference>
<keyword evidence="8" id="KW-1185">Reference proteome</keyword>